<accession>A0AA87THC2</accession>
<dbReference type="EMBL" id="ATFE01000003">
    <property type="protein sequence ID" value="EPF29844.1"/>
    <property type="molecule type" value="Genomic_DNA"/>
</dbReference>
<sequence>MQYETCQKLFFLSKNCFSALLRNILDTNRASRYKARTKIKRRHGNECTSYTFVACEFSLAPKFVSNWHPVHPWTF</sequence>
<reference evidence="1 2" key="1">
    <citation type="submission" date="2013-04" db="EMBL/GenBank/DDBJ databases">
        <title>The Genome Sequence of Treponema medium ATCC 700293.</title>
        <authorList>
            <consortium name="The Broad Institute Genomics Platform"/>
            <person name="Earl A."/>
            <person name="Ward D."/>
            <person name="Feldgarden M."/>
            <person name="Gevers D."/>
            <person name="Leonetti C."/>
            <person name="Blanton J.M."/>
            <person name="Dewhirst F.E."/>
            <person name="Izard J."/>
            <person name="Walker B."/>
            <person name="Young S."/>
            <person name="Zeng Q."/>
            <person name="Gargeya S."/>
            <person name="Fitzgerald M."/>
            <person name="Haas B."/>
            <person name="Abouelleil A."/>
            <person name="Allen A.W."/>
            <person name="Alvarado L."/>
            <person name="Arachchi H.M."/>
            <person name="Berlin A.M."/>
            <person name="Chapman S.B."/>
            <person name="Gainer-Dewar J."/>
            <person name="Goldberg J."/>
            <person name="Griggs A."/>
            <person name="Gujja S."/>
            <person name="Hansen M."/>
            <person name="Howarth C."/>
            <person name="Imamovic A."/>
            <person name="Ireland A."/>
            <person name="Larimer J."/>
            <person name="McCowan C."/>
            <person name="Murphy C."/>
            <person name="Pearson M."/>
            <person name="Poon T.W."/>
            <person name="Priest M."/>
            <person name="Roberts A."/>
            <person name="Saif S."/>
            <person name="Shea T."/>
            <person name="Sisk P."/>
            <person name="Sykes S."/>
            <person name="Wortman J."/>
            <person name="Nusbaum C."/>
            <person name="Birren B."/>
        </authorList>
    </citation>
    <scope>NUCLEOTIDE SEQUENCE [LARGE SCALE GENOMIC DNA]</scope>
    <source>
        <strain evidence="1 2">ATCC 700293</strain>
    </source>
</reference>
<protein>
    <submittedName>
        <fullName evidence="1">Uncharacterized protein</fullName>
    </submittedName>
</protein>
<name>A0AA87THC2_TREMD</name>
<dbReference type="Proteomes" id="UP000014634">
    <property type="component" value="Unassembled WGS sequence"/>
</dbReference>
<evidence type="ECO:0000313" key="2">
    <source>
        <dbReference type="Proteomes" id="UP000014634"/>
    </source>
</evidence>
<organism evidence="1 2">
    <name type="scientific">Treponema medium ATCC 700293</name>
    <dbReference type="NCBI Taxonomy" id="1125700"/>
    <lineage>
        <taxon>Bacteria</taxon>
        <taxon>Pseudomonadati</taxon>
        <taxon>Spirochaetota</taxon>
        <taxon>Spirochaetia</taxon>
        <taxon>Spirochaetales</taxon>
        <taxon>Treponemataceae</taxon>
        <taxon>Treponema</taxon>
    </lineage>
</organism>
<evidence type="ECO:0000313" key="1">
    <source>
        <dbReference type="EMBL" id="EPF29844.1"/>
    </source>
</evidence>
<gene>
    <name evidence="1" type="ORF">HMPREF9195_00558</name>
</gene>
<dbReference type="AlphaFoldDB" id="A0AA87THC2"/>
<comment type="caution">
    <text evidence="1">The sequence shown here is derived from an EMBL/GenBank/DDBJ whole genome shotgun (WGS) entry which is preliminary data.</text>
</comment>
<proteinExistence type="predicted"/>